<protein>
    <recommendedName>
        <fullName evidence="4">RanBP2-type domain-containing protein</fullName>
    </recommendedName>
</protein>
<organism evidence="2 3">
    <name type="scientific">Octadecabacter dasysiphoniae</name>
    <dbReference type="NCBI Taxonomy" id="2909341"/>
    <lineage>
        <taxon>Bacteria</taxon>
        <taxon>Pseudomonadati</taxon>
        <taxon>Pseudomonadota</taxon>
        <taxon>Alphaproteobacteria</taxon>
        <taxon>Rhodobacterales</taxon>
        <taxon>Roseobacteraceae</taxon>
        <taxon>Octadecabacter</taxon>
    </lineage>
</organism>
<evidence type="ECO:0000256" key="1">
    <source>
        <dbReference type="SAM" id="Phobius"/>
    </source>
</evidence>
<name>A0ABS9D1D8_9RHOB</name>
<dbReference type="EMBL" id="JAKGAQ010000009">
    <property type="protein sequence ID" value="MCF2873026.1"/>
    <property type="molecule type" value="Genomic_DNA"/>
</dbReference>
<keyword evidence="1" id="KW-0812">Transmembrane</keyword>
<comment type="caution">
    <text evidence="2">The sequence shown here is derived from an EMBL/GenBank/DDBJ whole genome shotgun (WGS) entry which is preliminary data.</text>
</comment>
<evidence type="ECO:0000313" key="3">
    <source>
        <dbReference type="Proteomes" id="UP001200557"/>
    </source>
</evidence>
<evidence type="ECO:0008006" key="4">
    <source>
        <dbReference type="Google" id="ProtNLM"/>
    </source>
</evidence>
<keyword evidence="1" id="KW-1133">Transmembrane helix</keyword>
<keyword evidence="1" id="KW-0472">Membrane</keyword>
<feature type="transmembrane region" description="Helical" evidence="1">
    <location>
        <begin position="34"/>
        <end position="54"/>
    </location>
</feature>
<keyword evidence="3" id="KW-1185">Reference proteome</keyword>
<dbReference type="RefSeq" id="WP_235227356.1">
    <property type="nucleotide sequence ID" value="NZ_JAKGAQ010000009.1"/>
</dbReference>
<proteinExistence type="predicted"/>
<sequence length="214" mass="22937">MAESVSYWICSCGKSNLKSSKKCAECEKRRPRRWLIYGAVLVAAVVGIAMLSPAPPQPKTALNLPAAQQDFLSEIEAFQSQVSLSPNSLALRELIQTRDTQIANIASPEGWSGIVLGIQSVQGKGGISIDIGGVNLLAGVHLSYGLDTLIPSSQSTVYDMLLSLRRGDKVTFSGDFESHNGSAVEMSYTGQAAVSNPEFLFTFRSLEPAPSLKD</sequence>
<reference evidence="2 3" key="1">
    <citation type="submission" date="2022-01" db="EMBL/GenBank/DDBJ databases">
        <title>Octadecabacter sp. nov., isolated from a marine alga.</title>
        <authorList>
            <person name="Jin M.S."/>
            <person name="Kim H.M."/>
            <person name="Han D.M."/>
            <person name="Jung J.J."/>
            <person name="Jeon C.O."/>
        </authorList>
    </citation>
    <scope>NUCLEOTIDE SEQUENCE [LARGE SCALE GENOMIC DNA]</scope>
    <source>
        <strain evidence="2 3">G9-8</strain>
    </source>
</reference>
<dbReference type="Proteomes" id="UP001200557">
    <property type="component" value="Unassembled WGS sequence"/>
</dbReference>
<accession>A0ABS9D1D8</accession>
<evidence type="ECO:0000313" key="2">
    <source>
        <dbReference type="EMBL" id="MCF2873026.1"/>
    </source>
</evidence>
<gene>
    <name evidence="2" type="ORF">L0664_18330</name>
</gene>